<sequence>MGFKEYFIEMIKLSDEVKRLNSDIKYMDGKLENIDRRLVRVETVIEFTGKGLINKRLDNDPK</sequence>
<dbReference type="AlphaFoldDB" id="A0A3B0V6C8"/>
<organism evidence="1">
    <name type="scientific">hydrothermal vent metagenome</name>
    <dbReference type="NCBI Taxonomy" id="652676"/>
    <lineage>
        <taxon>unclassified sequences</taxon>
        <taxon>metagenomes</taxon>
        <taxon>ecological metagenomes</taxon>
    </lineage>
</organism>
<protein>
    <submittedName>
        <fullName evidence="1">Uncharacterized protein</fullName>
    </submittedName>
</protein>
<gene>
    <name evidence="1" type="ORF">MNBD_GAMMA01-1685</name>
</gene>
<evidence type="ECO:0000313" key="1">
    <source>
        <dbReference type="EMBL" id="VAW33517.1"/>
    </source>
</evidence>
<dbReference type="EMBL" id="UOEW01000037">
    <property type="protein sequence ID" value="VAW33517.1"/>
    <property type="molecule type" value="Genomic_DNA"/>
</dbReference>
<reference evidence="1" key="1">
    <citation type="submission" date="2018-06" db="EMBL/GenBank/DDBJ databases">
        <authorList>
            <person name="Zhirakovskaya E."/>
        </authorList>
    </citation>
    <scope>NUCLEOTIDE SEQUENCE</scope>
</reference>
<accession>A0A3B0V6C8</accession>
<proteinExistence type="predicted"/>
<name>A0A3B0V6C8_9ZZZZ</name>